<comment type="caution">
    <text evidence="1">The sequence shown here is derived from an EMBL/GenBank/DDBJ whole genome shotgun (WGS) entry which is preliminary data.</text>
</comment>
<gene>
    <name evidence="1" type="ORF">C5F44_14215</name>
</gene>
<dbReference type="Pfam" id="PF03928">
    <property type="entry name" value="HbpS-like"/>
    <property type="match status" value="1"/>
</dbReference>
<dbReference type="EMBL" id="PZKE01000015">
    <property type="protein sequence ID" value="PTE13316.1"/>
    <property type="molecule type" value="Genomic_DNA"/>
</dbReference>
<dbReference type="SUPFAM" id="SSF143744">
    <property type="entry name" value="GlcG-like"/>
    <property type="match status" value="1"/>
</dbReference>
<reference evidence="1 2" key="1">
    <citation type="submission" date="2018-03" db="EMBL/GenBank/DDBJ databases">
        <title>Rhodobacter blasticus.</title>
        <authorList>
            <person name="Meyer T.E."/>
            <person name="Miller S."/>
            <person name="Lodha T."/>
            <person name="Gandham S."/>
            <person name="Chintalapati S."/>
            <person name="Chintalapati V.R."/>
        </authorList>
    </citation>
    <scope>NUCLEOTIDE SEQUENCE [LARGE SCALE GENOMIC DNA]</scope>
    <source>
        <strain evidence="1 2">DSM 2131</strain>
    </source>
</reference>
<dbReference type="AlphaFoldDB" id="A0A2T4J5Y8"/>
<dbReference type="InterPro" id="IPR005624">
    <property type="entry name" value="PduO/GlcC-like"/>
</dbReference>
<keyword evidence="2" id="KW-1185">Reference proteome</keyword>
<organism evidence="1 2">
    <name type="scientific">Fuscovulum blasticum DSM 2131</name>
    <dbReference type="NCBI Taxonomy" id="1188250"/>
    <lineage>
        <taxon>Bacteria</taxon>
        <taxon>Pseudomonadati</taxon>
        <taxon>Pseudomonadota</taxon>
        <taxon>Alphaproteobacteria</taxon>
        <taxon>Rhodobacterales</taxon>
        <taxon>Paracoccaceae</taxon>
        <taxon>Pseudogemmobacter</taxon>
    </lineage>
</organism>
<sequence length="151" mass="16054">MQPETIEADYDRLIFPRFDETVALALGQDLVRRGLAGALPIVIDIRTADRVLFHAALPGAAPLNDLWVARKSATALLFQVPSLLVGLRNRAKNETLAKHGLDMADYADHGGAVPIRVAGTGVVACLTVSGLPQVEDHRLAVAALEDALASL</sequence>
<dbReference type="RefSeq" id="WP_107674207.1">
    <property type="nucleotide sequence ID" value="NZ_PZKE01000015.1"/>
</dbReference>
<proteinExistence type="predicted"/>
<accession>A0A2T4J5Y8</accession>
<dbReference type="InterPro" id="IPR038084">
    <property type="entry name" value="PduO/GlcC-like_sf"/>
</dbReference>
<name>A0A2T4J5Y8_FUSBL</name>
<protein>
    <submittedName>
        <fullName evidence="1">Heme-degrading domain-containing protein</fullName>
    </submittedName>
</protein>
<evidence type="ECO:0000313" key="2">
    <source>
        <dbReference type="Proteomes" id="UP000241362"/>
    </source>
</evidence>
<dbReference type="PIRSF" id="PIRSF008757">
    <property type="entry name" value="UCP008757"/>
    <property type="match status" value="1"/>
</dbReference>
<evidence type="ECO:0000313" key="1">
    <source>
        <dbReference type="EMBL" id="PTE13316.1"/>
    </source>
</evidence>
<dbReference type="InterPro" id="IPR010371">
    <property type="entry name" value="YBR137W-like"/>
</dbReference>
<dbReference type="Proteomes" id="UP000241362">
    <property type="component" value="Unassembled WGS sequence"/>
</dbReference>
<dbReference type="NCBIfam" id="NF002696">
    <property type="entry name" value="PRK02487.1-5"/>
    <property type="match status" value="1"/>
</dbReference>
<dbReference type="Gene3D" id="3.30.450.150">
    <property type="entry name" value="Haem-degrading domain"/>
    <property type="match status" value="1"/>
</dbReference>
<dbReference type="PANTHER" id="PTHR28255:SF1">
    <property type="entry name" value="UPF0303 PROTEIN YBR137W"/>
    <property type="match status" value="1"/>
</dbReference>
<dbReference type="PANTHER" id="PTHR28255">
    <property type="match status" value="1"/>
</dbReference>